<dbReference type="PROSITE" id="PS50897">
    <property type="entry name" value="CTLH"/>
    <property type="match status" value="1"/>
</dbReference>
<dbReference type="InterPro" id="IPR027728">
    <property type="entry name" value="Topless_fam"/>
</dbReference>
<evidence type="ECO:0000259" key="3">
    <source>
        <dbReference type="PROSITE" id="PS50897"/>
    </source>
</evidence>
<accession>A0A6I9QCT4</accession>
<dbReference type="PANTHER" id="PTHR44083">
    <property type="entry name" value="TOPLESS-RELATED PROTEIN 1-RELATED"/>
    <property type="match status" value="1"/>
</dbReference>
<dbReference type="Pfam" id="PF21359">
    <property type="entry name" value="zf_topless"/>
    <property type="match status" value="1"/>
</dbReference>
<keyword evidence="4" id="KW-1185">Reference proteome</keyword>
<dbReference type="PANTHER" id="PTHR44083:SF45">
    <property type="entry name" value="TOPLESS-RELATED PROTEIN 1"/>
    <property type="match status" value="1"/>
</dbReference>
<feature type="domain" description="CTLH" evidence="3">
    <location>
        <begin position="35"/>
        <end position="92"/>
    </location>
</feature>
<dbReference type="Pfam" id="PF21889">
    <property type="entry name" value="TPR1-like_2nd"/>
    <property type="match status" value="1"/>
</dbReference>
<proteinExistence type="predicted"/>
<organism evidence="4 5">
    <name type="scientific">Elaeis guineensis var. tenera</name>
    <name type="common">Oil palm</name>
    <dbReference type="NCBI Taxonomy" id="51953"/>
    <lineage>
        <taxon>Eukaryota</taxon>
        <taxon>Viridiplantae</taxon>
        <taxon>Streptophyta</taxon>
        <taxon>Embryophyta</taxon>
        <taxon>Tracheophyta</taxon>
        <taxon>Spermatophyta</taxon>
        <taxon>Magnoliopsida</taxon>
        <taxon>Liliopsida</taxon>
        <taxon>Arecaceae</taxon>
        <taxon>Arecoideae</taxon>
        <taxon>Cocoseae</taxon>
        <taxon>Elaeidinae</taxon>
        <taxon>Elaeis</taxon>
    </lineage>
</organism>
<dbReference type="KEGG" id="egu:105033460"/>
<dbReference type="InterPro" id="IPR006595">
    <property type="entry name" value="CTLH_C"/>
</dbReference>
<dbReference type="OrthoDB" id="779634at2759"/>
<evidence type="ECO:0000313" key="5">
    <source>
        <dbReference type="RefSeq" id="XP_010906591.1"/>
    </source>
</evidence>
<dbReference type="InParanoid" id="A0A6I9QCT4"/>
<name>A0A6I9QCT4_ELAGV</name>
<dbReference type="SMART" id="SM00668">
    <property type="entry name" value="CTLH"/>
    <property type="match status" value="1"/>
</dbReference>
<dbReference type="SMART" id="SM00667">
    <property type="entry name" value="LisH"/>
    <property type="match status" value="1"/>
</dbReference>
<reference evidence="5" key="1">
    <citation type="submission" date="2025-08" db="UniProtKB">
        <authorList>
            <consortium name="RefSeq"/>
        </authorList>
    </citation>
    <scope>IDENTIFICATION</scope>
</reference>
<sequence length="222" mass="25708">MSSIGRDLVFLVLQYLHEKKFEETAHKLERESGLFFNMSYFEESVLAGDWEAAERYLSGFTKFDDNPHSTKIYFEIRKRKYFQALDRHDKVKAVDILVKDLSVFSSSNEDIVKELTLLLPLDNFRKKEELSEYEDTQPARVTAMEELKWLIEANPLFSDKLQFPPIGTSRLRTLTNQSLNWQHLLCKYPSPRPHMETLFVDHCCPHPNFAPGESSRAAGGGS</sequence>
<dbReference type="InterPro" id="IPR054080">
    <property type="entry name" value="TPR1-like_2nd"/>
</dbReference>
<dbReference type="Pfam" id="PF17814">
    <property type="entry name" value="LisH_TPL"/>
    <property type="match status" value="1"/>
</dbReference>
<dbReference type="InterPro" id="IPR006594">
    <property type="entry name" value="LisH"/>
</dbReference>
<evidence type="ECO:0000256" key="2">
    <source>
        <dbReference type="ARBA" id="ARBA00022737"/>
    </source>
</evidence>
<evidence type="ECO:0000256" key="1">
    <source>
        <dbReference type="ARBA" id="ARBA00022574"/>
    </source>
</evidence>
<protein>
    <submittedName>
        <fullName evidence="5">Topless-related protein 1-like</fullName>
    </submittedName>
</protein>
<dbReference type="InterPro" id="IPR048419">
    <property type="entry name" value="Topless_Znf"/>
</dbReference>
<gene>
    <name evidence="5" type="primary">LOC105033460</name>
</gene>
<dbReference type="Proteomes" id="UP000504607">
    <property type="component" value="Unplaced"/>
</dbReference>
<dbReference type="InterPro" id="IPR054532">
    <property type="entry name" value="TPL_SMU1_LisH-like"/>
</dbReference>
<dbReference type="GeneID" id="105033460"/>
<dbReference type="GO" id="GO:0006355">
    <property type="term" value="P:regulation of DNA-templated transcription"/>
    <property type="evidence" value="ECO:0007669"/>
    <property type="project" value="InterPro"/>
</dbReference>
<keyword evidence="2" id="KW-0677">Repeat</keyword>
<dbReference type="PROSITE" id="PS50896">
    <property type="entry name" value="LISH"/>
    <property type="match status" value="1"/>
</dbReference>
<dbReference type="RefSeq" id="XP_010906591.1">
    <property type="nucleotide sequence ID" value="XM_010908289.1"/>
</dbReference>
<dbReference type="AlphaFoldDB" id="A0A6I9QCT4"/>
<keyword evidence="1" id="KW-0853">WD repeat</keyword>
<evidence type="ECO:0000313" key="4">
    <source>
        <dbReference type="Proteomes" id="UP000504607"/>
    </source>
</evidence>